<dbReference type="RefSeq" id="WP_270076468.1">
    <property type="nucleotide sequence ID" value="NZ_CP115174.1"/>
</dbReference>
<dbReference type="InterPro" id="IPR020017">
    <property type="entry name" value="XapX_domain"/>
</dbReference>
<gene>
    <name evidence="1" type="ORF">PBT88_16870</name>
</gene>
<dbReference type="Proteomes" id="UP001210865">
    <property type="component" value="Chromosome"/>
</dbReference>
<accession>A0ABY7NJW4</accession>
<dbReference type="Pfam" id="PF07235">
    <property type="entry name" value="DUF1427"/>
    <property type="match status" value="1"/>
</dbReference>
<dbReference type="NCBIfam" id="TIGR03510">
    <property type="entry name" value="XapX"/>
    <property type="match status" value="1"/>
</dbReference>
<evidence type="ECO:0000313" key="2">
    <source>
        <dbReference type="Proteomes" id="UP001210865"/>
    </source>
</evidence>
<name>A0ABY7NJW4_9SPHN</name>
<protein>
    <submittedName>
        <fullName evidence="1">XapX domain-containing protein</fullName>
    </submittedName>
</protein>
<evidence type="ECO:0000313" key="1">
    <source>
        <dbReference type="EMBL" id="WBO21820.1"/>
    </source>
</evidence>
<proteinExistence type="predicted"/>
<keyword evidence="2" id="KW-1185">Reference proteome</keyword>
<organism evidence="1 2">
    <name type="scientific">Sphingomonas abietis</name>
    <dbReference type="NCBI Taxonomy" id="3012344"/>
    <lineage>
        <taxon>Bacteria</taxon>
        <taxon>Pseudomonadati</taxon>
        <taxon>Pseudomonadota</taxon>
        <taxon>Alphaproteobacteria</taxon>
        <taxon>Sphingomonadales</taxon>
        <taxon>Sphingomonadaceae</taxon>
        <taxon>Sphingomonas</taxon>
    </lineage>
</organism>
<reference evidence="1 2" key="1">
    <citation type="submission" date="2022-12" db="EMBL/GenBank/DDBJ databases">
        <title>Sphingomonas abieness sp. nov., an endophytic bacterium isolated from Abies koreana.</title>
        <authorList>
            <person name="Jiang L."/>
            <person name="Lee J."/>
        </authorList>
    </citation>
    <scope>NUCLEOTIDE SEQUENCE [LARGE SCALE GENOMIC DNA]</scope>
    <source>
        <strain evidence="2">PAMB 00755</strain>
    </source>
</reference>
<dbReference type="EMBL" id="CP115174">
    <property type="protein sequence ID" value="WBO21820.1"/>
    <property type="molecule type" value="Genomic_DNA"/>
</dbReference>
<sequence>MRPYLISLAAGVLVGVIYALIKVRSPAPPTIALVGLAGILIGEQAVPLIKSFWASKDKAAEIHAACTNHVFGKLPANTDTDAAA</sequence>
<dbReference type="InterPro" id="IPR009872">
    <property type="entry name" value="DUF1427"/>
</dbReference>